<dbReference type="Pfam" id="PF13302">
    <property type="entry name" value="Acetyltransf_3"/>
    <property type="match status" value="1"/>
</dbReference>
<protein>
    <submittedName>
        <fullName evidence="2">GNAT family N-acetyltransferase</fullName>
    </submittedName>
</protein>
<dbReference type="EMBL" id="CP046640">
    <property type="protein sequence ID" value="QTL97787.1"/>
    <property type="molecule type" value="Genomic_DNA"/>
</dbReference>
<dbReference type="Proteomes" id="UP000665020">
    <property type="component" value="Chromosome"/>
</dbReference>
<organism evidence="2 3">
    <name type="scientific">Iocasia fonsfrigidae</name>
    <dbReference type="NCBI Taxonomy" id="2682810"/>
    <lineage>
        <taxon>Bacteria</taxon>
        <taxon>Bacillati</taxon>
        <taxon>Bacillota</taxon>
        <taxon>Clostridia</taxon>
        <taxon>Halanaerobiales</taxon>
        <taxon>Halanaerobiaceae</taxon>
        <taxon>Iocasia</taxon>
    </lineage>
</organism>
<evidence type="ECO:0000313" key="2">
    <source>
        <dbReference type="EMBL" id="QTL97787.1"/>
    </source>
</evidence>
<dbReference type="AlphaFoldDB" id="A0A8A7KFW9"/>
<dbReference type="InterPro" id="IPR000182">
    <property type="entry name" value="GNAT_dom"/>
</dbReference>
<evidence type="ECO:0000313" key="3">
    <source>
        <dbReference type="Proteomes" id="UP000665020"/>
    </source>
</evidence>
<sequence>MSFYNMFESFPVIKTDRLVLREIDLSDANDIFAYFSDDEVTRYLDFSSISEVDMARKFIQRISDGFIMKEIIRWAITLKDQDRVIGIYDPRPRARGTII</sequence>
<dbReference type="GO" id="GO:0005737">
    <property type="term" value="C:cytoplasm"/>
    <property type="evidence" value="ECO:0007669"/>
    <property type="project" value="TreeGrafter"/>
</dbReference>
<dbReference type="RefSeq" id="WP_230869397.1">
    <property type="nucleotide sequence ID" value="NZ_CP046640.1"/>
</dbReference>
<dbReference type="PANTHER" id="PTHR43792">
    <property type="entry name" value="GNAT FAMILY, PUTATIVE (AFU_ORTHOLOGUE AFUA_3G00765)-RELATED-RELATED"/>
    <property type="match status" value="1"/>
</dbReference>
<dbReference type="PANTHER" id="PTHR43792:SF9">
    <property type="entry name" value="RIBOSOMAL-PROTEIN-ALANINE ACETYLTRANSFERASE"/>
    <property type="match status" value="1"/>
</dbReference>
<dbReference type="InterPro" id="IPR016181">
    <property type="entry name" value="Acyl_CoA_acyltransferase"/>
</dbReference>
<evidence type="ECO:0000259" key="1">
    <source>
        <dbReference type="Pfam" id="PF13302"/>
    </source>
</evidence>
<name>A0A8A7KFW9_9FIRM</name>
<dbReference type="Gene3D" id="3.40.630.30">
    <property type="match status" value="1"/>
</dbReference>
<accession>A0A8A7KFW9</accession>
<dbReference type="SUPFAM" id="SSF55729">
    <property type="entry name" value="Acyl-CoA N-acyltransferases (Nat)"/>
    <property type="match status" value="1"/>
</dbReference>
<proteinExistence type="predicted"/>
<dbReference type="InterPro" id="IPR051531">
    <property type="entry name" value="N-acetyltransferase"/>
</dbReference>
<reference evidence="2" key="1">
    <citation type="submission" date="2019-12" db="EMBL/GenBank/DDBJ databases">
        <authorList>
            <person name="zhang j."/>
            <person name="sun C.M."/>
        </authorList>
    </citation>
    <scope>NUCLEOTIDE SEQUENCE</scope>
    <source>
        <strain evidence="2">NS-1</strain>
    </source>
</reference>
<keyword evidence="3" id="KW-1185">Reference proteome</keyword>
<feature type="domain" description="N-acetyltransferase" evidence="1">
    <location>
        <begin position="17"/>
        <end position="88"/>
    </location>
</feature>
<dbReference type="KEGG" id="ifn:GM661_07190"/>
<dbReference type="GO" id="GO:0008999">
    <property type="term" value="F:protein-N-terminal-alanine acetyltransferase activity"/>
    <property type="evidence" value="ECO:0007669"/>
    <property type="project" value="TreeGrafter"/>
</dbReference>
<gene>
    <name evidence="2" type="ORF">GM661_07190</name>
</gene>